<organism evidence="2 3">
    <name type="scientific">Operophtera brumata</name>
    <name type="common">Winter moth</name>
    <name type="synonym">Phalaena brumata</name>
    <dbReference type="NCBI Taxonomy" id="104452"/>
    <lineage>
        <taxon>Eukaryota</taxon>
        <taxon>Metazoa</taxon>
        <taxon>Ecdysozoa</taxon>
        <taxon>Arthropoda</taxon>
        <taxon>Hexapoda</taxon>
        <taxon>Insecta</taxon>
        <taxon>Pterygota</taxon>
        <taxon>Neoptera</taxon>
        <taxon>Endopterygota</taxon>
        <taxon>Lepidoptera</taxon>
        <taxon>Glossata</taxon>
        <taxon>Ditrysia</taxon>
        <taxon>Geometroidea</taxon>
        <taxon>Geometridae</taxon>
        <taxon>Larentiinae</taxon>
        <taxon>Operophtera</taxon>
    </lineage>
</organism>
<gene>
    <name evidence="2" type="ORF">OBRU01_25949</name>
</gene>
<evidence type="ECO:0000313" key="2">
    <source>
        <dbReference type="EMBL" id="KOB53558.1"/>
    </source>
</evidence>
<name>A0A0L7K3K5_OPEBR</name>
<dbReference type="Proteomes" id="UP000037510">
    <property type="component" value="Unassembled WGS sequence"/>
</dbReference>
<evidence type="ECO:0000256" key="1">
    <source>
        <dbReference type="SAM" id="MobiDB-lite"/>
    </source>
</evidence>
<keyword evidence="3" id="KW-1185">Reference proteome</keyword>
<feature type="non-terminal residue" evidence="2">
    <location>
        <position position="405"/>
    </location>
</feature>
<dbReference type="AlphaFoldDB" id="A0A0L7K3K5"/>
<dbReference type="EMBL" id="JTDY01011744">
    <property type="protein sequence ID" value="KOB53558.1"/>
    <property type="molecule type" value="Genomic_DNA"/>
</dbReference>
<feature type="compositionally biased region" description="Polar residues" evidence="1">
    <location>
        <begin position="265"/>
        <end position="290"/>
    </location>
</feature>
<evidence type="ECO:0000313" key="3">
    <source>
        <dbReference type="Proteomes" id="UP000037510"/>
    </source>
</evidence>
<comment type="caution">
    <text evidence="2">The sequence shown here is derived from an EMBL/GenBank/DDBJ whole genome shotgun (WGS) entry which is preliminary data.</text>
</comment>
<sequence>MAPTAEDYPGVDYDFPKQVIKLRLILRYQFIIPVATQDRVVPVSEALRYPRMDSALTDCLSSTSFGTLRSKNRSVLFSDTVDCMSETDTQSFMEDSLDSSVFQNRETTVYMTLFDAYSQQRTSSTQATASINKCLQVCDWTNERSPNVIVGLNSNPTPTHSRVPSRLITRGVNATINHSGVYLFGRKREPESGMGRLGSKTTYKKSVKIIAAPMSTDKSKSSSKKPQAKPEPSSSKRAAPMSTNKSKSSSKKPQAKPEPSSSKSFQANPENSTLSVQTSHSKPPNSSGSEPCSGVCRHGKNHDSSKDNKKDACFAGTEGEMGSIVTHIQLGPRDPCPVDGTLPCHGSNCKNREAYAPVKVSAVSNPRRGVFELVIRRINGTPLAKNELMLEWRHPPVGPPGYPGK</sequence>
<protein>
    <submittedName>
        <fullName evidence="2">Podospora anserina S mat+ genomic DNA chromosome 1, supercontig 6</fullName>
    </submittedName>
</protein>
<accession>A0A0L7K3K5</accession>
<reference evidence="2 3" key="1">
    <citation type="journal article" date="2015" name="Genome Biol. Evol.">
        <title>The genome of winter moth (Operophtera brumata) provides a genomic perspective on sexual dimorphism and phenology.</title>
        <authorList>
            <person name="Derks M.F."/>
            <person name="Smit S."/>
            <person name="Salis L."/>
            <person name="Schijlen E."/>
            <person name="Bossers A."/>
            <person name="Mateman C."/>
            <person name="Pijl A.S."/>
            <person name="de Ridder D."/>
            <person name="Groenen M.A."/>
            <person name="Visser M.E."/>
            <person name="Megens H.J."/>
        </authorList>
    </citation>
    <scope>NUCLEOTIDE SEQUENCE [LARGE SCALE GENOMIC DNA]</scope>
    <source>
        <strain evidence="2">WM2013NL</strain>
        <tissue evidence="2">Head and thorax</tissue>
    </source>
</reference>
<proteinExistence type="predicted"/>
<feature type="region of interest" description="Disordered" evidence="1">
    <location>
        <begin position="211"/>
        <end position="308"/>
    </location>
</feature>